<feature type="domain" description="Penicillin binding protein A dimerisation" evidence="3">
    <location>
        <begin position="54"/>
        <end position="115"/>
    </location>
</feature>
<evidence type="ECO:0000313" key="5">
    <source>
        <dbReference type="Proteomes" id="UP000046155"/>
    </source>
</evidence>
<dbReference type="InterPro" id="IPR054120">
    <property type="entry name" value="PBPA_dimer"/>
</dbReference>
<sequence length="468" mass="51400">MNMQDTVKKFLIFVTACFLIYSGYLIHLVLVRGPALSKHGANPRPWIIENRVVRGGIYARNGEKIAESIIEGDNINRKYYYPQQYAHLTGYHSRRLGKTGLERAYDEELLGQKGYAQRNLEARFGIDRTEGEDIYLTIDHKLQMKAWELLSPYKGAAVVLDPRNGEILAMVSSPSFDPNINTLEKNWDQLRQDNGQPLFDRSSQGLYPPGSTMKIVTAAIGLDKFPQLENEHFDCQGAITIQGRVLHDLRAHGRVDLKRALAISCNSYFANLGMEIGSEDFSSGLKSFGWGEKFSFDLPIKSIPLNQDGLQSLNGLAESAMGQGEILVSPLFMALITGSIGNQGVMMNPYLVKDIRSPEGKVVWKQEQRFLRDVATPETAWRVQEGMMAVVKPGGTGTAASLPGIDVAGKTGSAENPSGRTHAWFVASAPAEQPRVAVSVIVEHGGQGGTTAAPIAKELLRLALLQEG</sequence>
<dbReference type="Gene3D" id="3.40.710.10">
    <property type="entry name" value="DD-peptidase/beta-lactamase superfamily"/>
    <property type="match status" value="1"/>
</dbReference>
<evidence type="ECO:0000313" key="4">
    <source>
        <dbReference type="EMBL" id="CEO89413.1"/>
    </source>
</evidence>
<keyword evidence="1" id="KW-0472">Membrane</keyword>
<dbReference type="GO" id="GO:0008658">
    <property type="term" value="F:penicillin binding"/>
    <property type="evidence" value="ECO:0007669"/>
    <property type="project" value="InterPro"/>
</dbReference>
<accession>A0A0B7MME6</accession>
<dbReference type="InterPro" id="IPR012338">
    <property type="entry name" value="Beta-lactam/transpept-like"/>
</dbReference>
<gene>
    <name evidence="4" type="ORF">SSCH_470041</name>
</gene>
<dbReference type="EC" id="2.4.1.129" evidence="4"/>
<organism evidence="4 5">
    <name type="scientific">Syntrophaceticus schinkii</name>
    <dbReference type="NCBI Taxonomy" id="499207"/>
    <lineage>
        <taxon>Bacteria</taxon>
        <taxon>Bacillati</taxon>
        <taxon>Bacillota</taxon>
        <taxon>Clostridia</taxon>
        <taxon>Thermoanaerobacterales</taxon>
        <taxon>Thermoanaerobacterales Family III. Incertae Sedis</taxon>
        <taxon>Syntrophaceticus</taxon>
    </lineage>
</organism>
<dbReference type="InterPro" id="IPR050515">
    <property type="entry name" value="Beta-lactam/transpept"/>
</dbReference>
<dbReference type="EMBL" id="CDRZ01000244">
    <property type="protein sequence ID" value="CEO89413.1"/>
    <property type="molecule type" value="Genomic_DNA"/>
</dbReference>
<evidence type="ECO:0000256" key="1">
    <source>
        <dbReference type="SAM" id="Phobius"/>
    </source>
</evidence>
<keyword evidence="4" id="KW-0808">Transferase</keyword>
<evidence type="ECO:0000259" key="3">
    <source>
        <dbReference type="Pfam" id="PF21922"/>
    </source>
</evidence>
<dbReference type="PANTHER" id="PTHR30627:SF24">
    <property type="entry name" value="PENICILLIN-BINDING PROTEIN 4B"/>
    <property type="match status" value="1"/>
</dbReference>
<keyword evidence="1" id="KW-1133">Transmembrane helix</keyword>
<evidence type="ECO:0000259" key="2">
    <source>
        <dbReference type="Pfam" id="PF00905"/>
    </source>
</evidence>
<dbReference type="Pfam" id="PF00905">
    <property type="entry name" value="Transpeptidase"/>
    <property type="match status" value="1"/>
</dbReference>
<feature type="domain" description="Penicillin-binding protein transpeptidase" evidence="2">
    <location>
        <begin position="155"/>
        <end position="460"/>
    </location>
</feature>
<dbReference type="GO" id="GO:0016757">
    <property type="term" value="F:glycosyltransferase activity"/>
    <property type="evidence" value="ECO:0007669"/>
    <property type="project" value="UniProtKB-KW"/>
</dbReference>
<keyword evidence="4" id="KW-0328">Glycosyltransferase</keyword>
<name>A0A0B7MME6_9FIRM</name>
<reference evidence="5" key="1">
    <citation type="submission" date="2015-01" db="EMBL/GenBank/DDBJ databases">
        <authorList>
            <person name="Manzoor Shahid"/>
            <person name="Zubair Saima"/>
        </authorList>
    </citation>
    <scope>NUCLEOTIDE SEQUENCE [LARGE SCALE GENOMIC DNA]</scope>
    <source>
        <strain evidence="5">Sp3</strain>
    </source>
</reference>
<protein>
    <submittedName>
        <fullName evidence="4">Cell elongation-specific peptidoglycan D,D-transpeptidase</fullName>
        <ecNumber evidence="4">2.4.1.129</ecNumber>
    </submittedName>
</protein>
<dbReference type="Gene3D" id="3.90.1310.10">
    <property type="entry name" value="Penicillin-binding protein 2a (Domain 2)"/>
    <property type="match status" value="1"/>
</dbReference>
<dbReference type="AlphaFoldDB" id="A0A0B7MME6"/>
<keyword evidence="5" id="KW-1185">Reference proteome</keyword>
<feature type="transmembrane region" description="Helical" evidence="1">
    <location>
        <begin position="12"/>
        <end position="30"/>
    </location>
</feature>
<dbReference type="GO" id="GO:0071555">
    <property type="term" value="P:cell wall organization"/>
    <property type="evidence" value="ECO:0007669"/>
    <property type="project" value="TreeGrafter"/>
</dbReference>
<dbReference type="SUPFAM" id="SSF56601">
    <property type="entry name" value="beta-lactamase/transpeptidase-like"/>
    <property type="match status" value="1"/>
</dbReference>
<dbReference type="PANTHER" id="PTHR30627">
    <property type="entry name" value="PEPTIDOGLYCAN D,D-TRANSPEPTIDASE"/>
    <property type="match status" value="1"/>
</dbReference>
<dbReference type="GO" id="GO:0005886">
    <property type="term" value="C:plasma membrane"/>
    <property type="evidence" value="ECO:0007669"/>
    <property type="project" value="TreeGrafter"/>
</dbReference>
<dbReference type="Pfam" id="PF21922">
    <property type="entry name" value="PBP_dimer_2"/>
    <property type="match status" value="1"/>
</dbReference>
<dbReference type="InterPro" id="IPR001460">
    <property type="entry name" value="PCN-bd_Tpept"/>
</dbReference>
<dbReference type="GO" id="GO:0071972">
    <property type="term" value="F:peptidoglycan L,D-transpeptidase activity"/>
    <property type="evidence" value="ECO:0007669"/>
    <property type="project" value="TreeGrafter"/>
</dbReference>
<dbReference type="Proteomes" id="UP000046155">
    <property type="component" value="Unassembled WGS sequence"/>
</dbReference>
<proteinExistence type="predicted"/>
<keyword evidence="1" id="KW-0812">Transmembrane</keyword>